<keyword evidence="4" id="KW-0804">Transcription</keyword>
<organism evidence="6 7">
    <name type="scientific">Pseudomonas lalucatii</name>
    <dbReference type="NCBI Taxonomy" id="1424203"/>
    <lineage>
        <taxon>Bacteria</taxon>
        <taxon>Pseudomonadati</taxon>
        <taxon>Pseudomonadota</taxon>
        <taxon>Gammaproteobacteria</taxon>
        <taxon>Pseudomonadales</taxon>
        <taxon>Pseudomonadaceae</taxon>
        <taxon>Pseudomonas</taxon>
    </lineage>
</organism>
<evidence type="ECO:0000259" key="5">
    <source>
        <dbReference type="PROSITE" id="PS50931"/>
    </source>
</evidence>
<dbReference type="PRINTS" id="PR00039">
    <property type="entry name" value="HTHLYSR"/>
</dbReference>
<keyword evidence="7" id="KW-1185">Reference proteome</keyword>
<evidence type="ECO:0000313" key="6">
    <source>
        <dbReference type="EMBL" id="MBS7662635.1"/>
    </source>
</evidence>
<dbReference type="Gene3D" id="3.40.190.10">
    <property type="entry name" value="Periplasmic binding protein-like II"/>
    <property type="match status" value="2"/>
</dbReference>
<dbReference type="PANTHER" id="PTHR30537">
    <property type="entry name" value="HTH-TYPE TRANSCRIPTIONAL REGULATOR"/>
    <property type="match status" value="1"/>
</dbReference>
<dbReference type="PROSITE" id="PS50931">
    <property type="entry name" value="HTH_LYSR"/>
    <property type="match status" value="1"/>
</dbReference>
<evidence type="ECO:0000313" key="7">
    <source>
        <dbReference type="Proteomes" id="UP001196601"/>
    </source>
</evidence>
<sequence length="316" mass="35344">MSDSQRPGAPVPEYPDWPGLTQDLPPLLWLEAFEVAARTLSFTAAGRELNITQSAVSQRIRLLEDRLGQQLFVRHPRSLSLSLAGQAWLPSIQAAFVRLRDSTAEVFGLTRDAPVTLRATPLAQQAWLAPRLVAFHRAHPEVALHLASGFWSTDFGSEGADMEIRYGRGDWNELECVALGEGEEEMVVLAAPELAARLQSPQDLAGQTLLHSVGFAVGWRAWLQAAGVAELERQTRRVSCDTQVMALELARQGMGLALAHRNLFMRWQREVRHGLVPVFDLCVATPERFWLVRPLRRQLRAPAQKLWDWLASHSQS</sequence>
<evidence type="ECO:0000256" key="2">
    <source>
        <dbReference type="ARBA" id="ARBA00023015"/>
    </source>
</evidence>
<dbReference type="Pfam" id="PF03466">
    <property type="entry name" value="LysR_substrate"/>
    <property type="match status" value="1"/>
</dbReference>
<dbReference type="EMBL" id="JADPMV010000001">
    <property type="protein sequence ID" value="MBS7662635.1"/>
    <property type="molecule type" value="Genomic_DNA"/>
</dbReference>
<evidence type="ECO:0000256" key="4">
    <source>
        <dbReference type="ARBA" id="ARBA00023163"/>
    </source>
</evidence>
<dbReference type="Pfam" id="PF00126">
    <property type="entry name" value="HTH_1"/>
    <property type="match status" value="1"/>
</dbReference>
<name>A0ABS5Q1I5_9PSED</name>
<dbReference type="SUPFAM" id="SSF53850">
    <property type="entry name" value="Periplasmic binding protein-like II"/>
    <property type="match status" value="1"/>
</dbReference>
<feature type="domain" description="HTH lysR-type" evidence="5">
    <location>
        <begin position="25"/>
        <end position="82"/>
    </location>
</feature>
<proteinExistence type="inferred from homology"/>
<evidence type="ECO:0000256" key="3">
    <source>
        <dbReference type="ARBA" id="ARBA00023125"/>
    </source>
</evidence>
<dbReference type="InterPro" id="IPR005119">
    <property type="entry name" value="LysR_subst-bd"/>
</dbReference>
<dbReference type="InterPro" id="IPR036390">
    <property type="entry name" value="WH_DNA-bd_sf"/>
</dbReference>
<dbReference type="RefSeq" id="WP_213639932.1">
    <property type="nucleotide sequence ID" value="NZ_JADPMV010000001.1"/>
</dbReference>
<dbReference type="InterPro" id="IPR058163">
    <property type="entry name" value="LysR-type_TF_proteobact-type"/>
</dbReference>
<dbReference type="SUPFAM" id="SSF46785">
    <property type="entry name" value="Winged helix' DNA-binding domain"/>
    <property type="match status" value="1"/>
</dbReference>
<dbReference type="Proteomes" id="UP001196601">
    <property type="component" value="Unassembled WGS sequence"/>
</dbReference>
<dbReference type="PANTHER" id="PTHR30537:SF74">
    <property type="entry name" value="HTH-TYPE TRANSCRIPTIONAL REGULATOR TRPI"/>
    <property type="match status" value="1"/>
</dbReference>
<dbReference type="InterPro" id="IPR036388">
    <property type="entry name" value="WH-like_DNA-bd_sf"/>
</dbReference>
<keyword evidence="3" id="KW-0238">DNA-binding</keyword>
<dbReference type="InterPro" id="IPR000847">
    <property type="entry name" value="LysR_HTH_N"/>
</dbReference>
<protein>
    <submittedName>
        <fullName evidence="6">LysR family transcriptional regulator</fullName>
    </submittedName>
</protein>
<gene>
    <name evidence="6" type="ORF">I0D00_11895</name>
</gene>
<accession>A0ABS5Q1I5</accession>
<comment type="similarity">
    <text evidence="1">Belongs to the LysR transcriptional regulatory family.</text>
</comment>
<evidence type="ECO:0000256" key="1">
    <source>
        <dbReference type="ARBA" id="ARBA00009437"/>
    </source>
</evidence>
<keyword evidence="2" id="KW-0805">Transcription regulation</keyword>
<comment type="caution">
    <text evidence="6">The sequence shown here is derived from an EMBL/GenBank/DDBJ whole genome shotgun (WGS) entry which is preliminary data.</text>
</comment>
<dbReference type="Gene3D" id="1.10.10.10">
    <property type="entry name" value="Winged helix-like DNA-binding domain superfamily/Winged helix DNA-binding domain"/>
    <property type="match status" value="1"/>
</dbReference>
<reference evidence="6 7" key="1">
    <citation type="journal article" date="2021" name="Syst. Appl. Microbiol.">
        <title>Pseudomonas lalucatii sp. nov. isolated from Vallgornera, a karstic cave in Mallorca, Western Mediterranean.</title>
        <authorList>
            <person name="Busquets A."/>
            <person name="Mulet M."/>
            <person name="Gomila M."/>
            <person name="Garcia-Valdes E."/>
        </authorList>
    </citation>
    <scope>NUCLEOTIDE SEQUENCE [LARGE SCALE GENOMIC DNA]</scope>
    <source>
        <strain evidence="6 7">R1b54</strain>
    </source>
</reference>